<accession>A0A0S3REL0</accession>
<gene>
    <name evidence="1" type="primary">Vigan.02G176400</name>
    <name evidence="1" type="ORF">VIGAN_02176400</name>
</gene>
<evidence type="ECO:0000313" key="2">
    <source>
        <dbReference type="Proteomes" id="UP000291084"/>
    </source>
</evidence>
<name>A0A0S3REL0_PHAAN</name>
<dbReference type="AlphaFoldDB" id="A0A0S3REL0"/>
<keyword evidence="2" id="KW-1185">Reference proteome</keyword>
<dbReference type="EMBL" id="AP015035">
    <property type="protein sequence ID" value="BAT78986.1"/>
    <property type="molecule type" value="Genomic_DNA"/>
</dbReference>
<dbReference type="Proteomes" id="UP000291084">
    <property type="component" value="Chromosome 2"/>
</dbReference>
<reference evidence="1 2" key="1">
    <citation type="journal article" date="2015" name="Sci. Rep.">
        <title>The power of single molecule real-time sequencing technology in the de novo assembly of a eukaryotic genome.</title>
        <authorList>
            <person name="Sakai H."/>
            <person name="Naito K."/>
            <person name="Ogiso-Tanaka E."/>
            <person name="Takahashi Y."/>
            <person name="Iseki K."/>
            <person name="Muto C."/>
            <person name="Satou K."/>
            <person name="Teruya K."/>
            <person name="Shiroma A."/>
            <person name="Shimoji M."/>
            <person name="Hirano T."/>
            <person name="Itoh T."/>
            <person name="Kaga A."/>
            <person name="Tomooka N."/>
        </authorList>
    </citation>
    <scope>NUCLEOTIDE SEQUENCE [LARGE SCALE GENOMIC DNA]</scope>
    <source>
        <strain evidence="2">cv. Shumari</strain>
    </source>
</reference>
<proteinExistence type="predicted"/>
<organism evidence="1 2">
    <name type="scientific">Vigna angularis var. angularis</name>
    <dbReference type="NCBI Taxonomy" id="157739"/>
    <lineage>
        <taxon>Eukaryota</taxon>
        <taxon>Viridiplantae</taxon>
        <taxon>Streptophyta</taxon>
        <taxon>Embryophyta</taxon>
        <taxon>Tracheophyta</taxon>
        <taxon>Spermatophyta</taxon>
        <taxon>Magnoliopsida</taxon>
        <taxon>eudicotyledons</taxon>
        <taxon>Gunneridae</taxon>
        <taxon>Pentapetalae</taxon>
        <taxon>rosids</taxon>
        <taxon>fabids</taxon>
        <taxon>Fabales</taxon>
        <taxon>Fabaceae</taxon>
        <taxon>Papilionoideae</taxon>
        <taxon>50 kb inversion clade</taxon>
        <taxon>NPAAA clade</taxon>
        <taxon>indigoferoid/millettioid clade</taxon>
        <taxon>Phaseoleae</taxon>
        <taxon>Vigna</taxon>
    </lineage>
</organism>
<evidence type="ECO:0000313" key="1">
    <source>
        <dbReference type="EMBL" id="BAT78986.1"/>
    </source>
</evidence>
<sequence>MANRTVHNINFIDADNQRIARHNIYQTETRGNNEASINKTAKTATNIIVCLHTKMQRIFIQSMFQSSYPPNLMNPKDEQEQKGI</sequence>
<protein>
    <submittedName>
        <fullName evidence="1">Uncharacterized protein</fullName>
    </submittedName>
</protein>